<dbReference type="Gene3D" id="1.10.357.10">
    <property type="entry name" value="Tetracycline Repressor, domain 2"/>
    <property type="match status" value="1"/>
</dbReference>
<dbReference type="Proteomes" id="UP000193577">
    <property type="component" value="Unassembled WGS sequence"/>
</dbReference>
<dbReference type="InterPro" id="IPR050109">
    <property type="entry name" value="HTH-type_TetR-like_transc_reg"/>
</dbReference>
<keyword evidence="5" id="KW-1185">Reference proteome</keyword>
<dbReference type="SUPFAM" id="SSF46689">
    <property type="entry name" value="Homeodomain-like"/>
    <property type="match status" value="1"/>
</dbReference>
<dbReference type="PANTHER" id="PTHR30055">
    <property type="entry name" value="HTH-TYPE TRANSCRIPTIONAL REGULATOR RUTR"/>
    <property type="match status" value="1"/>
</dbReference>
<reference evidence="4 5" key="1">
    <citation type="submission" date="2017-04" db="EMBL/GenBank/DDBJ databases">
        <title>The new phylogeny of genus Mycobacterium.</title>
        <authorList>
            <person name="Tortoli E."/>
            <person name="Trovato A."/>
            <person name="Cirillo D.M."/>
        </authorList>
    </citation>
    <scope>NUCLEOTIDE SEQUENCE [LARGE SCALE GENOMIC DNA]</scope>
    <source>
        <strain evidence="4 5">KCTC 19819</strain>
    </source>
</reference>
<evidence type="ECO:0000256" key="2">
    <source>
        <dbReference type="PROSITE-ProRule" id="PRU00335"/>
    </source>
</evidence>
<name>A0AA91SQU4_9MYCO</name>
<dbReference type="Pfam" id="PF00440">
    <property type="entry name" value="TetR_N"/>
    <property type="match status" value="1"/>
</dbReference>
<dbReference type="InterPro" id="IPR001647">
    <property type="entry name" value="HTH_TetR"/>
</dbReference>
<dbReference type="PANTHER" id="PTHR30055:SF200">
    <property type="entry name" value="HTH-TYPE TRANSCRIPTIONAL REPRESSOR BDCR"/>
    <property type="match status" value="1"/>
</dbReference>
<dbReference type="InterPro" id="IPR009057">
    <property type="entry name" value="Homeodomain-like_sf"/>
</dbReference>
<evidence type="ECO:0000259" key="3">
    <source>
        <dbReference type="PROSITE" id="PS50977"/>
    </source>
</evidence>
<dbReference type="PROSITE" id="PS50977">
    <property type="entry name" value="HTH_TETR_2"/>
    <property type="match status" value="1"/>
</dbReference>
<evidence type="ECO:0000313" key="4">
    <source>
        <dbReference type="EMBL" id="OSC32678.1"/>
    </source>
</evidence>
<protein>
    <submittedName>
        <fullName evidence="4">TetR family transcriptional regulator</fullName>
    </submittedName>
</protein>
<feature type="DNA-binding region" description="H-T-H motif" evidence="2">
    <location>
        <begin position="40"/>
        <end position="59"/>
    </location>
</feature>
<evidence type="ECO:0000313" key="5">
    <source>
        <dbReference type="Proteomes" id="UP000193577"/>
    </source>
</evidence>
<dbReference type="EMBL" id="NCXO01000035">
    <property type="protein sequence ID" value="OSC32678.1"/>
    <property type="molecule type" value="Genomic_DNA"/>
</dbReference>
<comment type="caution">
    <text evidence="4">The sequence shown here is derived from an EMBL/GenBank/DDBJ whole genome shotgun (WGS) entry which is preliminary data.</text>
</comment>
<dbReference type="AlphaFoldDB" id="A0AA91SQU4"/>
<evidence type="ECO:0000256" key="1">
    <source>
        <dbReference type="ARBA" id="ARBA00023125"/>
    </source>
</evidence>
<sequence length="199" mass="21711">MGDASGPRGWLADQRSEVAAERILDAAETLFAHHDPETVGMNEIARAAGCSRATLYRYFDNREALHRAYVHRQARSLDRLLAERLAGISDPQTRLVTGMTEAIALVRANPALSSWFARTGPLGGEMADRSEVIIAMVAAFLESVQPDADPGRPSVERRARWVVRVLTSLLVFPGGDDAEETAMLTDFVAPLVVSPARRS</sequence>
<dbReference type="PRINTS" id="PR00455">
    <property type="entry name" value="HTHTETR"/>
</dbReference>
<gene>
    <name evidence="4" type="ORF">B8W67_14850</name>
</gene>
<dbReference type="GO" id="GO:0003700">
    <property type="term" value="F:DNA-binding transcription factor activity"/>
    <property type="evidence" value="ECO:0007669"/>
    <property type="project" value="TreeGrafter"/>
</dbReference>
<dbReference type="GO" id="GO:0000976">
    <property type="term" value="F:transcription cis-regulatory region binding"/>
    <property type="evidence" value="ECO:0007669"/>
    <property type="project" value="TreeGrafter"/>
</dbReference>
<feature type="domain" description="HTH tetR-type" evidence="3">
    <location>
        <begin position="17"/>
        <end position="77"/>
    </location>
</feature>
<dbReference type="RefSeq" id="WP_069392092.1">
    <property type="nucleotide sequence ID" value="NZ_AP022594.1"/>
</dbReference>
<organism evidence="4 5">
    <name type="scientific">Mycolicibacillus koreensis</name>
    <dbReference type="NCBI Taxonomy" id="1069220"/>
    <lineage>
        <taxon>Bacteria</taxon>
        <taxon>Bacillati</taxon>
        <taxon>Actinomycetota</taxon>
        <taxon>Actinomycetes</taxon>
        <taxon>Mycobacteriales</taxon>
        <taxon>Mycobacteriaceae</taxon>
        <taxon>Mycolicibacillus</taxon>
    </lineage>
</organism>
<accession>A0AA91SQU4</accession>
<proteinExistence type="predicted"/>
<keyword evidence="1 2" id="KW-0238">DNA-binding</keyword>